<evidence type="ECO:0000256" key="1">
    <source>
        <dbReference type="SAM" id="MobiDB-lite"/>
    </source>
</evidence>
<protein>
    <submittedName>
        <fullName evidence="3">Ribosomal protein L12E/L44/L45/RPP1/RPP2</fullName>
    </submittedName>
</protein>
<dbReference type="RefSeq" id="WP_183613328.1">
    <property type="nucleotide sequence ID" value="NZ_JACICY010000005.1"/>
</dbReference>
<feature type="compositionally biased region" description="Basic and acidic residues" evidence="1">
    <location>
        <begin position="33"/>
        <end position="66"/>
    </location>
</feature>
<evidence type="ECO:0000313" key="3">
    <source>
        <dbReference type="EMBL" id="MBB3861044.1"/>
    </source>
</evidence>
<dbReference type="EMBL" id="JACICY010000005">
    <property type="protein sequence ID" value="MBB3861044.1"/>
    <property type="molecule type" value="Genomic_DNA"/>
</dbReference>
<feature type="region of interest" description="Disordered" evidence="1">
    <location>
        <begin position="19"/>
        <end position="66"/>
    </location>
</feature>
<keyword evidence="2" id="KW-0732">Signal</keyword>
<comment type="caution">
    <text evidence="3">The sequence shown here is derived from an EMBL/GenBank/DDBJ whole genome shotgun (WGS) entry which is preliminary data.</text>
</comment>
<keyword evidence="3" id="KW-0687">Ribonucleoprotein</keyword>
<sequence length="66" mass="7216">MRKLIAVAAGVAVLGWSGMAVANPDPHPTQAPKDAEHKDGEHKDEHKDTDHKGDHKEEHKDDHAAH</sequence>
<feature type="signal peptide" evidence="2">
    <location>
        <begin position="1"/>
        <end position="22"/>
    </location>
</feature>
<dbReference type="GO" id="GO:0005840">
    <property type="term" value="C:ribosome"/>
    <property type="evidence" value="ECO:0007669"/>
    <property type="project" value="UniProtKB-KW"/>
</dbReference>
<name>A0A7W5ZYT6_9SPHN</name>
<reference evidence="3 4" key="1">
    <citation type="submission" date="2020-08" db="EMBL/GenBank/DDBJ databases">
        <title>Genomic Encyclopedia of Type Strains, Phase IV (KMG-IV): sequencing the most valuable type-strain genomes for metagenomic binning, comparative biology and taxonomic classification.</title>
        <authorList>
            <person name="Goeker M."/>
        </authorList>
    </citation>
    <scope>NUCLEOTIDE SEQUENCE [LARGE SCALE GENOMIC DNA]</scope>
    <source>
        <strain evidence="3 4">DSM 14552</strain>
    </source>
</reference>
<dbReference type="AlphaFoldDB" id="A0A7W5ZYT6"/>
<evidence type="ECO:0000313" key="4">
    <source>
        <dbReference type="Proteomes" id="UP000562395"/>
    </source>
</evidence>
<evidence type="ECO:0000256" key="2">
    <source>
        <dbReference type="SAM" id="SignalP"/>
    </source>
</evidence>
<keyword evidence="3" id="KW-0689">Ribosomal protein</keyword>
<organism evidence="3 4">
    <name type="scientific">Novosphingobium hassiacum</name>
    <dbReference type="NCBI Taxonomy" id="173676"/>
    <lineage>
        <taxon>Bacteria</taxon>
        <taxon>Pseudomonadati</taxon>
        <taxon>Pseudomonadota</taxon>
        <taxon>Alphaproteobacteria</taxon>
        <taxon>Sphingomonadales</taxon>
        <taxon>Sphingomonadaceae</taxon>
        <taxon>Novosphingobium</taxon>
    </lineage>
</organism>
<feature type="chain" id="PRO_5031020028" evidence="2">
    <location>
        <begin position="23"/>
        <end position="66"/>
    </location>
</feature>
<dbReference type="Proteomes" id="UP000562395">
    <property type="component" value="Unassembled WGS sequence"/>
</dbReference>
<gene>
    <name evidence="3" type="ORF">GGQ88_002316</name>
</gene>
<proteinExistence type="predicted"/>
<accession>A0A7W5ZYT6</accession>
<keyword evidence="4" id="KW-1185">Reference proteome</keyword>